<dbReference type="Pfam" id="PF04140">
    <property type="entry name" value="ICMT"/>
    <property type="match status" value="1"/>
</dbReference>
<keyword evidence="2 5" id="KW-0812">Transmembrane</keyword>
<dbReference type="EMBL" id="QGGV01000001">
    <property type="protein sequence ID" value="PWK58536.1"/>
    <property type="molecule type" value="Genomic_DNA"/>
</dbReference>
<dbReference type="KEGG" id="salo:EF888_03200"/>
<keyword evidence="6" id="KW-0489">Methyltransferase</keyword>
<evidence type="ECO:0000313" key="6">
    <source>
        <dbReference type="EMBL" id="PWK58536.1"/>
    </source>
</evidence>
<keyword evidence="4 5" id="KW-0472">Membrane</keyword>
<organism evidence="6 7">
    <name type="scientific">Silicimonas algicola</name>
    <dbReference type="NCBI Taxonomy" id="1826607"/>
    <lineage>
        <taxon>Bacteria</taxon>
        <taxon>Pseudomonadati</taxon>
        <taxon>Pseudomonadota</taxon>
        <taxon>Alphaproteobacteria</taxon>
        <taxon>Rhodobacterales</taxon>
        <taxon>Paracoccaceae</taxon>
    </lineage>
</organism>
<evidence type="ECO:0000256" key="2">
    <source>
        <dbReference type="ARBA" id="ARBA00022692"/>
    </source>
</evidence>
<keyword evidence="7" id="KW-1185">Reference proteome</keyword>
<dbReference type="Proteomes" id="UP000245390">
    <property type="component" value="Unassembled WGS sequence"/>
</dbReference>
<dbReference type="GO" id="GO:0016020">
    <property type="term" value="C:membrane"/>
    <property type="evidence" value="ECO:0007669"/>
    <property type="project" value="UniProtKB-SubCell"/>
</dbReference>
<reference evidence="6 7" key="1">
    <citation type="submission" date="2018-05" db="EMBL/GenBank/DDBJ databases">
        <title>Genomic Encyclopedia of Type Strains, Phase IV (KMG-IV): sequencing the most valuable type-strain genomes for metagenomic binning, comparative biology and taxonomic classification.</title>
        <authorList>
            <person name="Goeker M."/>
        </authorList>
    </citation>
    <scope>NUCLEOTIDE SEQUENCE [LARGE SCALE GENOMIC DNA]</scope>
    <source>
        <strain evidence="6 7">DSM 103371</strain>
    </source>
</reference>
<name>A0A316GF04_9RHOB</name>
<dbReference type="InterPro" id="IPR052527">
    <property type="entry name" value="Metal_cation-efflux_comp"/>
</dbReference>
<feature type="transmembrane region" description="Helical" evidence="5">
    <location>
        <begin position="42"/>
        <end position="60"/>
    </location>
</feature>
<protein>
    <submittedName>
        <fullName evidence="6">Methyltransferase</fullName>
    </submittedName>
</protein>
<evidence type="ECO:0000256" key="1">
    <source>
        <dbReference type="ARBA" id="ARBA00004141"/>
    </source>
</evidence>
<evidence type="ECO:0000256" key="3">
    <source>
        <dbReference type="ARBA" id="ARBA00022989"/>
    </source>
</evidence>
<dbReference type="RefSeq" id="WP_109757421.1">
    <property type="nucleotide sequence ID" value="NZ_CP034588.1"/>
</dbReference>
<sequence length="163" mass="18100">MTTGAALFIAFLVVQRLSELAIARRNTARLLAEGAREVAPGHYPLIVALHTGWLLSIVWFGYDEPILWGWLVVFAVLQGLRLWILGTLGRRWTTRIIVTDEPLVAEGPFRYLRHPNYTLVVAEIFVAPMVLGLTGVALVFTVLNALVLFIRIRAEDGALRPAG</sequence>
<dbReference type="GO" id="GO:0004671">
    <property type="term" value="F:protein C-terminal S-isoprenylcysteine carboxyl O-methyltransferase activity"/>
    <property type="evidence" value="ECO:0007669"/>
    <property type="project" value="InterPro"/>
</dbReference>
<evidence type="ECO:0000256" key="4">
    <source>
        <dbReference type="ARBA" id="ARBA00023136"/>
    </source>
</evidence>
<proteinExistence type="predicted"/>
<keyword evidence="3 5" id="KW-1133">Transmembrane helix</keyword>
<dbReference type="Gene3D" id="1.20.120.1630">
    <property type="match status" value="1"/>
</dbReference>
<comment type="subcellular location">
    <subcellularLocation>
        <location evidence="1">Membrane</location>
        <topology evidence="1">Multi-pass membrane protein</topology>
    </subcellularLocation>
</comment>
<dbReference type="PANTHER" id="PTHR43847">
    <property type="entry name" value="BLL3993 PROTEIN"/>
    <property type="match status" value="1"/>
</dbReference>
<accession>A0A316GF04</accession>
<dbReference type="AlphaFoldDB" id="A0A316GF04"/>
<dbReference type="GO" id="GO:0032259">
    <property type="term" value="P:methylation"/>
    <property type="evidence" value="ECO:0007669"/>
    <property type="project" value="UniProtKB-KW"/>
</dbReference>
<feature type="transmembrane region" description="Helical" evidence="5">
    <location>
        <begin position="67"/>
        <end position="84"/>
    </location>
</feature>
<dbReference type="InterPro" id="IPR007269">
    <property type="entry name" value="ICMT_MeTrfase"/>
</dbReference>
<gene>
    <name evidence="6" type="ORF">C8D95_101350</name>
</gene>
<evidence type="ECO:0000256" key="5">
    <source>
        <dbReference type="SAM" id="Phobius"/>
    </source>
</evidence>
<keyword evidence="6" id="KW-0808">Transferase</keyword>
<dbReference type="OrthoDB" id="7203053at2"/>
<comment type="caution">
    <text evidence="6">The sequence shown here is derived from an EMBL/GenBank/DDBJ whole genome shotgun (WGS) entry which is preliminary data.</text>
</comment>
<dbReference type="PANTHER" id="PTHR43847:SF1">
    <property type="entry name" value="BLL3993 PROTEIN"/>
    <property type="match status" value="1"/>
</dbReference>
<feature type="transmembrane region" description="Helical" evidence="5">
    <location>
        <begin position="124"/>
        <end position="150"/>
    </location>
</feature>
<evidence type="ECO:0000313" key="7">
    <source>
        <dbReference type="Proteomes" id="UP000245390"/>
    </source>
</evidence>